<evidence type="ECO:0000313" key="1">
    <source>
        <dbReference type="EMBL" id="SHJ09589.1"/>
    </source>
</evidence>
<reference evidence="1 2" key="1">
    <citation type="submission" date="2016-11" db="EMBL/GenBank/DDBJ databases">
        <authorList>
            <person name="Jaros S."/>
            <person name="Januszkiewicz K."/>
            <person name="Wedrychowicz H."/>
        </authorList>
    </citation>
    <scope>NUCLEOTIDE SEQUENCE [LARGE SCALE GENOMIC DNA]</scope>
    <source>
        <strain evidence="1 2">DSM 21074</strain>
    </source>
</reference>
<dbReference type="RefSeq" id="WP_143164095.1">
    <property type="nucleotide sequence ID" value="NZ_FQYN01000004.1"/>
</dbReference>
<name>A0A1M6GI22_9BACT</name>
<accession>A0A1M6GI22</accession>
<dbReference type="AlphaFoldDB" id="A0A1M6GI22"/>
<gene>
    <name evidence="1" type="ORF">SAMN02745146_2269</name>
</gene>
<proteinExistence type="predicted"/>
<sequence length="182" mass="19191">MKHTFLTLLVGLALASCSEINTDPAPVRATRTVQTATLTYSLSAKPTAATDTALVNPKLEIYTYPVTTNEDGSTTTPNVTGTLLRTITDFSSPQPITLITAPVTVTDGVASPLGLRMVFSSSNRPGRRSGALSQRMSASLLVNGTQRATFTFQGTNFARTFTPANGGPFVSTFSTNIGGYSF</sequence>
<organism evidence="1 2">
    <name type="scientific">Hymenobacter daecheongensis DSM 21074</name>
    <dbReference type="NCBI Taxonomy" id="1121955"/>
    <lineage>
        <taxon>Bacteria</taxon>
        <taxon>Pseudomonadati</taxon>
        <taxon>Bacteroidota</taxon>
        <taxon>Cytophagia</taxon>
        <taxon>Cytophagales</taxon>
        <taxon>Hymenobacteraceae</taxon>
        <taxon>Hymenobacter</taxon>
    </lineage>
</organism>
<evidence type="ECO:0000313" key="2">
    <source>
        <dbReference type="Proteomes" id="UP000184418"/>
    </source>
</evidence>
<protein>
    <submittedName>
        <fullName evidence="1">Uncharacterized protein</fullName>
    </submittedName>
</protein>
<dbReference type="Proteomes" id="UP000184418">
    <property type="component" value="Unassembled WGS sequence"/>
</dbReference>
<keyword evidence="2" id="KW-1185">Reference proteome</keyword>
<dbReference type="EMBL" id="FQYN01000004">
    <property type="protein sequence ID" value="SHJ09589.1"/>
    <property type="molecule type" value="Genomic_DNA"/>
</dbReference>
<dbReference type="OrthoDB" id="9843531at2"/>
<dbReference type="PROSITE" id="PS51257">
    <property type="entry name" value="PROKAR_LIPOPROTEIN"/>
    <property type="match status" value="1"/>
</dbReference>